<protein>
    <recommendedName>
        <fullName evidence="9">enoyl-[acyl-carrier-protein] reductase</fullName>
        <ecNumber evidence="9">1.3.1.104</ecNumber>
    </recommendedName>
</protein>
<dbReference type="AlphaFoldDB" id="A0A379YUS3"/>
<accession>A0A379YUS3</accession>
<dbReference type="InterPro" id="IPR020843">
    <property type="entry name" value="ER"/>
</dbReference>
<dbReference type="GO" id="GO:0006633">
    <property type="term" value="P:fatty acid biosynthetic process"/>
    <property type="evidence" value="ECO:0007669"/>
    <property type="project" value="UniProtKB-KW"/>
</dbReference>
<evidence type="ECO:0000256" key="9">
    <source>
        <dbReference type="ARBA" id="ARBA00038963"/>
    </source>
</evidence>
<keyword evidence="6 12" id="KW-0560">Oxidoreductase</keyword>
<proteinExistence type="inferred from homology"/>
<keyword evidence="8" id="KW-0275">Fatty acid biosynthesis</keyword>
<evidence type="ECO:0000256" key="7">
    <source>
        <dbReference type="ARBA" id="ARBA00023098"/>
    </source>
</evidence>
<dbReference type="SUPFAM" id="SSF50129">
    <property type="entry name" value="GroES-like"/>
    <property type="match status" value="1"/>
</dbReference>
<evidence type="ECO:0000256" key="10">
    <source>
        <dbReference type="ARBA" id="ARBA00048843"/>
    </source>
</evidence>
<organism evidence="12 13">
    <name type="scientific">Serratia quinivorans</name>
    <dbReference type="NCBI Taxonomy" id="137545"/>
    <lineage>
        <taxon>Bacteria</taxon>
        <taxon>Pseudomonadati</taxon>
        <taxon>Pseudomonadota</taxon>
        <taxon>Gammaproteobacteria</taxon>
        <taxon>Enterobacterales</taxon>
        <taxon>Yersiniaceae</taxon>
        <taxon>Serratia</taxon>
    </lineage>
</organism>
<dbReference type="SUPFAM" id="SSF51735">
    <property type="entry name" value="NAD(P)-binding Rossmann-fold domains"/>
    <property type="match status" value="1"/>
</dbReference>
<evidence type="ECO:0000256" key="6">
    <source>
        <dbReference type="ARBA" id="ARBA00023002"/>
    </source>
</evidence>
<keyword evidence="7" id="KW-0443">Lipid metabolism</keyword>
<evidence type="ECO:0000256" key="8">
    <source>
        <dbReference type="ARBA" id="ARBA00023160"/>
    </source>
</evidence>
<evidence type="ECO:0000256" key="1">
    <source>
        <dbReference type="ARBA" id="ARBA00010371"/>
    </source>
</evidence>
<keyword evidence="4" id="KW-0521">NADP</keyword>
<dbReference type="InterPro" id="IPR013149">
    <property type="entry name" value="ADH-like_C"/>
</dbReference>
<evidence type="ECO:0000313" key="13">
    <source>
        <dbReference type="Proteomes" id="UP000255529"/>
    </source>
</evidence>
<dbReference type="GO" id="GO:0141148">
    <property type="term" value="F:enoyl-[acyl-carrier-protein] reductase (NADPH) activity"/>
    <property type="evidence" value="ECO:0007669"/>
    <property type="project" value="UniProtKB-EC"/>
</dbReference>
<name>A0A379YUS3_9GAMM</name>
<gene>
    <name evidence="12" type="primary">adhT</name>
    <name evidence="12" type="ORF">NCTC11544_01080</name>
</gene>
<dbReference type="Pfam" id="PF00107">
    <property type="entry name" value="ADH_zinc_N"/>
    <property type="match status" value="1"/>
</dbReference>
<keyword evidence="3" id="KW-0276">Fatty acid metabolism</keyword>
<evidence type="ECO:0000256" key="5">
    <source>
        <dbReference type="ARBA" id="ARBA00022946"/>
    </source>
</evidence>
<comment type="catalytic activity">
    <reaction evidence="10">
        <text>a 2,3-saturated acyl-[ACP] + NADP(+) = a (2E)-enoyl-[ACP] + NADPH + H(+)</text>
        <dbReference type="Rhea" id="RHEA:22564"/>
        <dbReference type="Rhea" id="RHEA-COMP:9925"/>
        <dbReference type="Rhea" id="RHEA-COMP:9926"/>
        <dbReference type="ChEBI" id="CHEBI:15378"/>
        <dbReference type="ChEBI" id="CHEBI:57783"/>
        <dbReference type="ChEBI" id="CHEBI:58349"/>
        <dbReference type="ChEBI" id="CHEBI:78784"/>
        <dbReference type="ChEBI" id="CHEBI:78785"/>
        <dbReference type="EC" id="1.3.1.104"/>
    </reaction>
</comment>
<dbReference type="Gene3D" id="3.40.50.720">
    <property type="entry name" value="NAD(P)-binding Rossmann-like Domain"/>
    <property type="match status" value="1"/>
</dbReference>
<dbReference type="EC" id="1.3.1.104" evidence="9"/>
<evidence type="ECO:0000256" key="2">
    <source>
        <dbReference type="ARBA" id="ARBA00022516"/>
    </source>
</evidence>
<evidence type="ECO:0000256" key="3">
    <source>
        <dbReference type="ARBA" id="ARBA00022832"/>
    </source>
</evidence>
<dbReference type="Proteomes" id="UP000255529">
    <property type="component" value="Unassembled WGS sequence"/>
</dbReference>
<evidence type="ECO:0000259" key="11">
    <source>
        <dbReference type="SMART" id="SM00829"/>
    </source>
</evidence>
<dbReference type="InterPro" id="IPR011032">
    <property type="entry name" value="GroES-like_sf"/>
</dbReference>
<reference evidence="12 13" key="1">
    <citation type="submission" date="2018-06" db="EMBL/GenBank/DDBJ databases">
        <authorList>
            <consortium name="Pathogen Informatics"/>
            <person name="Doyle S."/>
        </authorList>
    </citation>
    <scope>NUCLEOTIDE SEQUENCE [LARGE SCALE GENOMIC DNA]</scope>
    <source>
        <strain evidence="12 13">NCTC11544</strain>
    </source>
</reference>
<dbReference type="InterPro" id="IPR036291">
    <property type="entry name" value="NAD(P)-bd_dom_sf"/>
</dbReference>
<keyword evidence="2" id="KW-0444">Lipid biosynthesis</keyword>
<evidence type="ECO:0000313" key="12">
    <source>
        <dbReference type="EMBL" id="SUI49796.1"/>
    </source>
</evidence>
<keyword evidence="5" id="KW-0809">Transit peptide</keyword>
<dbReference type="EMBL" id="UGYN01000002">
    <property type="protein sequence ID" value="SUI49796.1"/>
    <property type="molecule type" value="Genomic_DNA"/>
</dbReference>
<evidence type="ECO:0000256" key="4">
    <source>
        <dbReference type="ARBA" id="ARBA00022857"/>
    </source>
</evidence>
<dbReference type="Pfam" id="PF08240">
    <property type="entry name" value="ADH_N"/>
    <property type="match status" value="1"/>
</dbReference>
<dbReference type="InterPro" id="IPR013154">
    <property type="entry name" value="ADH-like_N"/>
</dbReference>
<dbReference type="CDD" id="cd08292">
    <property type="entry name" value="ETR_like_2"/>
    <property type="match status" value="1"/>
</dbReference>
<dbReference type="PANTHER" id="PTHR43981">
    <property type="entry name" value="ENOYL-[ACYL-CARRIER-PROTEIN] REDUCTASE, MITOCHONDRIAL"/>
    <property type="match status" value="1"/>
</dbReference>
<feature type="domain" description="Enoyl reductase (ER)" evidence="11">
    <location>
        <begin position="10"/>
        <end position="320"/>
    </location>
</feature>
<dbReference type="InterPro" id="IPR051034">
    <property type="entry name" value="Mito_Enoyl-ACP_Reductase"/>
</dbReference>
<dbReference type="PANTHER" id="PTHR43981:SF2">
    <property type="entry name" value="ENOYL-[ACYL-CARRIER-PROTEIN] REDUCTASE, MITOCHONDRIAL"/>
    <property type="match status" value="1"/>
</dbReference>
<dbReference type="RefSeq" id="WP_012005612.1">
    <property type="nucleotide sequence ID" value="NZ_CAMKHO010000001.1"/>
</dbReference>
<dbReference type="SMART" id="SM00829">
    <property type="entry name" value="PKS_ER"/>
    <property type="match status" value="1"/>
</dbReference>
<comment type="similarity">
    <text evidence="1">Belongs to the zinc-containing alcohol dehydrogenase family. Quinone oxidoreductase subfamily.</text>
</comment>
<sequence>MRIAVHESLGQPEQVMSIQETSRPTLKAGEVLLQMVLSPIHNHDLMQISGTYGTKPTLPARAGTEALGRVLEVGEGVKDLQIGQRVAASGAFGTWADAFVAPADQLLPIPDGISDELAAQLLVMPASATVVLDDLGVKSGQWMVLSAAAGAVGKNLALLAASRQIRVIGLVNRDSQVKELRALGVDLVENTEKDGWQQRIKTALNGEALLYGLDSVAGELTGEMLSVMNDNATVVVFGALSNHPLRIDFQDVIFKQATVRGFWGLRKFAALNNEYKLRMISEIMTMALRDGFSLPVAAIYDLDDIEQAIGTKHGPGKVLLRGKNIEA</sequence>
<dbReference type="Gene3D" id="3.90.180.10">
    <property type="entry name" value="Medium-chain alcohol dehydrogenases, catalytic domain"/>
    <property type="match status" value="1"/>
</dbReference>